<dbReference type="Proteomes" id="UP001431131">
    <property type="component" value="Unassembled WGS sequence"/>
</dbReference>
<dbReference type="EMBL" id="JAKTTI010000016">
    <property type="protein sequence ID" value="MCH1625941.1"/>
    <property type="molecule type" value="Genomic_DNA"/>
</dbReference>
<proteinExistence type="predicted"/>
<dbReference type="Gene3D" id="3.40.630.30">
    <property type="match status" value="1"/>
</dbReference>
<reference evidence="2" key="1">
    <citation type="submission" date="2022-02" db="EMBL/GenBank/DDBJ databases">
        <title>Fredinandcohnia quinoae sp. nov. isolated from Chenopodium quinoa seeds.</title>
        <authorList>
            <person name="Saati-Santamaria Z."/>
            <person name="Flores-Felix J.D."/>
            <person name="Igual J.M."/>
            <person name="Velazquez E."/>
            <person name="Garcia-Fraile P."/>
            <person name="Martinez-Molina E."/>
        </authorList>
    </citation>
    <scope>NUCLEOTIDE SEQUENCE</scope>
    <source>
        <strain evidence="2">SECRCQ15</strain>
    </source>
</reference>
<dbReference type="Gene3D" id="3.40.630.110">
    <property type="entry name" value="GNAT acetyltransferase-like"/>
    <property type="match status" value="1"/>
</dbReference>
<dbReference type="PANTHER" id="PTHR31143">
    <property type="match status" value="1"/>
</dbReference>
<evidence type="ECO:0000313" key="3">
    <source>
        <dbReference type="Proteomes" id="UP001431131"/>
    </source>
</evidence>
<feature type="domain" description="N-acetyltransferase" evidence="1">
    <location>
        <begin position="131"/>
        <end position="276"/>
    </location>
</feature>
<name>A0AAW5E7G0_9BACI</name>
<organism evidence="2 3">
    <name type="scientific">Fredinandcohnia quinoae</name>
    <dbReference type="NCBI Taxonomy" id="2918902"/>
    <lineage>
        <taxon>Bacteria</taxon>
        <taxon>Bacillati</taxon>
        <taxon>Bacillota</taxon>
        <taxon>Bacilli</taxon>
        <taxon>Bacillales</taxon>
        <taxon>Bacillaceae</taxon>
        <taxon>Fredinandcohnia</taxon>
    </lineage>
</organism>
<dbReference type="AlphaFoldDB" id="A0AAW5E7G0"/>
<dbReference type="PANTHER" id="PTHR31143:SF2">
    <property type="entry name" value="FR47-LIKE DOMAIN-CONTAINING PROTEIN-RELATED"/>
    <property type="match status" value="1"/>
</dbReference>
<dbReference type="Pfam" id="PF12746">
    <property type="entry name" value="GNAT_acetyltran"/>
    <property type="match status" value="1"/>
</dbReference>
<sequence length="276" mass="32173">MIYTLKPEEFHNVKPLFPSLEDHPVINGVINKNNLGSVFVDHPFSPKTAFIWAKNEIFFLVGDIRNQRFNEELEPFIASNIRTEALENGEDYFNLEIFPNHEWDESIASIFKYVKLSQGARVPFIFHKDWYKRCEMKINDGYKVMQIDDSVIEQDSENVIRDEILKFWDSLEMFFEKGFGFVVVKGSEVIGSCISVFVSKNEYEIGINTYKTEHRGKGLATAMARKFIDECLQRGGTPHWTTEDFRKDSVAIAKKVGFEQLENYPVFYLPFKEFVL</sequence>
<evidence type="ECO:0000259" key="1">
    <source>
        <dbReference type="PROSITE" id="PS51186"/>
    </source>
</evidence>
<dbReference type="InterPro" id="IPR027365">
    <property type="entry name" value="GNAT_acetyltra_YdfB-like"/>
</dbReference>
<dbReference type="PROSITE" id="PS51186">
    <property type="entry name" value="GNAT"/>
    <property type="match status" value="1"/>
</dbReference>
<dbReference type="RefSeq" id="WP_240255865.1">
    <property type="nucleotide sequence ID" value="NZ_JAKTTI010000016.1"/>
</dbReference>
<accession>A0AAW5E7G0</accession>
<gene>
    <name evidence="2" type="ORF">MJG50_11430</name>
</gene>
<dbReference type="GO" id="GO:0016747">
    <property type="term" value="F:acyltransferase activity, transferring groups other than amino-acyl groups"/>
    <property type="evidence" value="ECO:0007669"/>
    <property type="project" value="InterPro"/>
</dbReference>
<protein>
    <submittedName>
        <fullName evidence="2">GNAT family N-acetyltransferase</fullName>
    </submittedName>
</protein>
<dbReference type="InterPro" id="IPR042573">
    <property type="entry name" value="GNAT_acetyltra_N"/>
</dbReference>
<keyword evidence="3" id="KW-1185">Reference proteome</keyword>
<evidence type="ECO:0000313" key="2">
    <source>
        <dbReference type="EMBL" id="MCH1625941.1"/>
    </source>
</evidence>
<dbReference type="SUPFAM" id="SSF55729">
    <property type="entry name" value="Acyl-CoA N-acyltransferases (Nat)"/>
    <property type="match status" value="1"/>
</dbReference>
<dbReference type="InterPro" id="IPR016181">
    <property type="entry name" value="Acyl_CoA_acyltransferase"/>
</dbReference>
<dbReference type="CDD" id="cd04301">
    <property type="entry name" value="NAT_SF"/>
    <property type="match status" value="1"/>
</dbReference>
<comment type="caution">
    <text evidence="2">The sequence shown here is derived from an EMBL/GenBank/DDBJ whole genome shotgun (WGS) entry which is preliminary data.</text>
</comment>
<dbReference type="InterPro" id="IPR000182">
    <property type="entry name" value="GNAT_dom"/>
</dbReference>